<keyword evidence="6" id="KW-0249">Electron transport</keyword>
<keyword evidence="7" id="KW-0496">Mitochondrion</keyword>
<sequence length="119" mass="14299">MVFLPSVVTHSSNSLVVARRRALELYREWIRAVPDVVEFYQLDLPQPVIRNRIRAEFEKHRFVRDPSTIDILLFKGRTELEETMNMWKQKTHVLRFFDGTEKNSDRKPVGYLEKFYARQ</sequence>
<comment type="similarity">
    <text evidence="2">Belongs to the complex I LYR family.</text>
</comment>
<keyword evidence="8" id="KW-0472">Membrane</keyword>
<dbReference type="PANTHER" id="PTHR12964">
    <property type="entry name" value="NADH-UBIQUINONE OXIDOREDUCTASE B14 SUBUNIT"/>
    <property type="match status" value="1"/>
</dbReference>
<evidence type="ECO:0000256" key="8">
    <source>
        <dbReference type="ARBA" id="ARBA00023136"/>
    </source>
</evidence>
<dbReference type="CDD" id="cd20266">
    <property type="entry name" value="Complex1_LYR_NDUFA6_LYRM6"/>
    <property type="match status" value="1"/>
</dbReference>
<dbReference type="STRING" id="1806994.A0A507CBC0"/>
<keyword evidence="4" id="KW-0679">Respiratory chain</keyword>
<dbReference type="EMBL" id="QEAO01000011">
    <property type="protein sequence ID" value="TPX34833.1"/>
    <property type="molecule type" value="Genomic_DNA"/>
</dbReference>
<keyword evidence="3" id="KW-0813">Transport</keyword>
<evidence type="ECO:0000256" key="5">
    <source>
        <dbReference type="ARBA" id="ARBA00022792"/>
    </source>
</evidence>
<proteinExistence type="inferred from homology"/>
<dbReference type="InterPro" id="IPR008011">
    <property type="entry name" value="Complex1_LYR_dom"/>
</dbReference>
<dbReference type="GeneID" id="42003801"/>
<dbReference type="GO" id="GO:0045271">
    <property type="term" value="C:respiratory chain complex I"/>
    <property type="evidence" value="ECO:0007669"/>
    <property type="project" value="InterPro"/>
</dbReference>
<organism evidence="10 11">
    <name type="scientific">Synchytrium microbalum</name>
    <dbReference type="NCBI Taxonomy" id="1806994"/>
    <lineage>
        <taxon>Eukaryota</taxon>
        <taxon>Fungi</taxon>
        <taxon>Fungi incertae sedis</taxon>
        <taxon>Chytridiomycota</taxon>
        <taxon>Chytridiomycota incertae sedis</taxon>
        <taxon>Chytridiomycetes</taxon>
        <taxon>Synchytriales</taxon>
        <taxon>Synchytriaceae</taxon>
        <taxon>Synchytrium</taxon>
    </lineage>
</organism>
<evidence type="ECO:0000259" key="9">
    <source>
        <dbReference type="Pfam" id="PF05347"/>
    </source>
</evidence>
<accession>A0A507CBC0</accession>
<dbReference type="OrthoDB" id="14535at2759"/>
<dbReference type="GO" id="GO:0006979">
    <property type="term" value="P:response to oxidative stress"/>
    <property type="evidence" value="ECO:0007669"/>
    <property type="project" value="TreeGrafter"/>
</dbReference>
<dbReference type="Pfam" id="PF05347">
    <property type="entry name" value="Complex1_LYR"/>
    <property type="match status" value="1"/>
</dbReference>
<dbReference type="InterPro" id="IPR045299">
    <property type="entry name" value="Complex1_LYR_NDUFA6_LYRM6"/>
</dbReference>
<evidence type="ECO:0000256" key="2">
    <source>
        <dbReference type="ARBA" id="ARBA00009508"/>
    </source>
</evidence>
<dbReference type="RefSeq" id="XP_031025471.1">
    <property type="nucleotide sequence ID" value="XM_031168504.1"/>
</dbReference>
<gene>
    <name evidence="10" type="ORF">SmJEL517_g02576</name>
</gene>
<reference evidence="10 11" key="1">
    <citation type="journal article" date="2019" name="Sci. Rep.">
        <title>Comparative genomics of chytrid fungi reveal insights into the obligate biotrophic and pathogenic lifestyle of Synchytrium endobioticum.</title>
        <authorList>
            <person name="van de Vossenberg B.T.L.H."/>
            <person name="Warris S."/>
            <person name="Nguyen H.D.T."/>
            <person name="van Gent-Pelzer M.P.E."/>
            <person name="Joly D.L."/>
            <person name="van de Geest H.C."/>
            <person name="Bonants P.J.M."/>
            <person name="Smith D.S."/>
            <person name="Levesque C.A."/>
            <person name="van der Lee T.A.J."/>
        </authorList>
    </citation>
    <scope>NUCLEOTIDE SEQUENCE [LARGE SCALE GENOMIC DNA]</scope>
    <source>
        <strain evidence="10 11">JEL517</strain>
    </source>
</reference>
<evidence type="ECO:0000313" key="11">
    <source>
        <dbReference type="Proteomes" id="UP000319731"/>
    </source>
</evidence>
<comment type="subcellular location">
    <subcellularLocation>
        <location evidence="1">Mitochondrion inner membrane</location>
        <topology evidence="1">Peripheral membrane protein</topology>
        <orientation evidence="1">Matrix side</orientation>
    </subcellularLocation>
</comment>
<feature type="domain" description="Complex 1 LYR protein" evidence="9">
    <location>
        <begin position="20"/>
        <end position="82"/>
    </location>
</feature>
<keyword evidence="5" id="KW-0999">Mitochondrion inner membrane</keyword>
<keyword evidence="11" id="KW-1185">Reference proteome</keyword>
<protein>
    <recommendedName>
        <fullName evidence="9">Complex 1 LYR protein domain-containing protein</fullName>
    </recommendedName>
</protein>
<dbReference type="GO" id="GO:0005743">
    <property type="term" value="C:mitochondrial inner membrane"/>
    <property type="evidence" value="ECO:0007669"/>
    <property type="project" value="UniProtKB-SubCell"/>
</dbReference>
<evidence type="ECO:0000256" key="1">
    <source>
        <dbReference type="ARBA" id="ARBA00004443"/>
    </source>
</evidence>
<evidence type="ECO:0000256" key="7">
    <source>
        <dbReference type="ARBA" id="ARBA00023128"/>
    </source>
</evidence>
<evidence type="ECO:0000256" key="6">
    <source>
        <dbReference type="ARBA" id="ARBA00022982"/>
    </source>
</evidence>
<evidence type="ECO:0000256" key="3">
    <source>
        <dbReference type="ARBA" id="ARBA00022448"/>
    </source>
</evidence>
<name>A0A507CBC0_9FUNG</name>
<dbReference type="PANTHER" id="PTHR12964:SF0">
    <property type="entry name" value="NADH DEHYDROGENASE [UBIQUINONE] 1 ALPHA SUBCOMPLEX SUBUNIT 6"/>
    <property type="match status" value="1"/>
</dbReference>
<evidence type="ECO:0000313" key="10">
    <source>
        <dbReference type="EMBL" id="TPX34833.1"/>
    </source>
</evidence>
<dbReference type="InterPro" id="IPR016488">
    <property type="entry name" value="NADH_Ub_cplx-1_asu_su-6"/>
</dbReference>
<dbReference type="AlphaFoldDB" id="A0A507CBC0"/>
<evidence type="ECO:0000256" key="4">
    <source>
        <dbReference type="ARBA" id="ARBA00022660"/>
    </source>
</evidence>
<comment type="caution">
    <text evidence="10">The sequence shown here is derived from an EMBL/GenBank/DDBJ whole genome shotgun (WGS) entry which is preliminary data.</text>
</comment>
<dbReference type="Proteomes" id="UP000319731">
    <property type="component" value="Unassembled WGS sequence"/>
</dbReference>